<dbReference type="Proteomes" id="UP000030063">
    <property type="component" value="Unassembled WGS sequence"/>
</dbReference>
<sequence>MNASRWCLLLFIGLLPTAGMAAQLLPPAGYYLAATLKKGEAAKCPAVAKPYVGDLNVPSKYEGSGSARDQLNPEANARYQKQADEIKVLEKTVNKQVAAYLRLGRPGHVDCALEWLGQWANAQALLSQQYSHTGKSLRKWALGSIASAYLRLKYSRSQPLSGREAETRPIEEWLARLGDQVVRDWRDQPLERLNNHQYWAAWAVMASAVVVDRRDFFDWAVSQLRIGISQVNDQGYLPNELRRETRALAYHNYSMGPLLMLMAFAQANGIDLREENRKAIQRLAMRVEQGIQDPQLFEDKTGFAQELEDLQEDGKFAWLEPYCALYRCAASTDKWRRSIEPLKTYRLGGDITQLFADQQGSRSTPD</sequence>
<dbReference type="Pfam" id="PF05426">
    <property type="entry name" value="Alginate_lyase"/>
    <property type="match status" value="1"/>
</dbReference>
<reference evidence="5 6" key="1">
    <citation type="journal article" date="2014" name="Genome Announc.">
        <title>Draft Genome Sequence of Petroleum Oil-Degrading Marine Bacterium Pseudomonas taeanensis Strain MS-3, Isolated from a Crude Oil-Contaminated Seashore.</title>
        <authorList>
            <person name="Lee S.Y."/>
            <person name="Kim S.H."/>
            <person name="Lee D.G."/>
            <person name="Shin S."/>
            <person name="Yun S.H."/>
            <person name="Choi C.W."/>
            <person name="Chung Y.H."/>
            <person name="Choi J.S."/>
            <person name="Kahng H.Y."/>
            <person name="Kim S.I."/>
        </authorList>
    </citation>
    <scope>NUCLEOTIDE SEQUENCE [LARGE SCALE GENOMIC DNA]</scope>
    <source>
        <strain evidence="5 6">MS-3</strain>
    </source>
</reference>
<dbReference type="GO" id="GO:0045135">
    <property type="term" value="F:poly(beta-D-mannuronate) lyase activity"/>
    <property type="evidence" value="ECO:0007669"/>
    <property type="project" value="UniProtKB-EC"/>
</dbReference>
<accession>A0A0A1YKH6</accession>
<name>A0A0A1YKH6_9PSED</name>
<dbReference type="Gene3D" id="1.50.10.100">
    <property type="entry name" value="Chondroitin AC/alginate lyase"/>
    <property type="match status" value="1"/>
</dbReference>
<dbReference type="EC" id="4.2.2.3" evidence="5"/>
<dbReference type="AlphaFoldDB" id="A0A0A1YKH6"/>
<dbReference type="InterPro" id="IPR008397">
    <property type="entry name" value="Alginate_lyase_dom"/>
</dbReference>
<evidence type="ECO:0000256" key="1">
    <source>
        <dbReference type="ARBA" id="ARBA00022729"/>
    </source>
</evidence>
<dbReference type="InterPro" id="IPR008929">
    <property type="entry name" value="Chondroitin_lyas"/>
</dbReference>
<organism evidence="5 6">
    <name type="scientific">Pseudomonas taeanensis MS-3</name>
    <dbReference type="NCBI Taxonomy" id="1395571"/>
    <lineage>
        <taxon>Bacteria</taxon>
        <taxon>Pseudomonadati</taxon>
        <taxon>Pseudomonadota</taxon>
        <taxon>Gammaproteobacteria</taxon>
        <taxon>Pseudomonadales</taxon>
        <taxon>Pseudomonadaceae</taxon>
        <taxon>Pseudomonas</taxon>
    </lineage>
</organism>
<feature type="chain" id="PRO_5001996166" evidence="3">
    <location>
        <begin position="22"/>
        <end position="366"/>
    </location>
</feature>
<gene>
    <name evidence="5" type="primary">algL</name>
    <name evidence="5" type="ORF">TMS3_0117125</name>
</gene>
<dbReference type="STRING" id="1395571.TMS3_0117125"/>
<dbReference type="GO" id="GO:0042597">
    <property type="term" value="C:periplasmic space"/>
    <property type="evidence" value="ECO:0007669"/>
    <property type="project" value="InterPro"/>
</dbReference>
<proteinExistence type="predicted"/>
<feature type="signal peptide" evidence="3">
    <location>
        <begin position="1"/>
        <end position="21"/>
    </location>
</feature>
<feature type="domain" description="Alginate lyase" evidence="4">
    <location>
        <begin position="57"/>
        <end position="296"/>
    </location>
</feature>
<dbReference type="OrthoDB" id="6972889at2"/>
<dbReference type="RefSeq" id="WP_025166418.1">
    <property type="nucleotide sequence ID" value="NZ_AWSQ01000004.1"/>
</dbReference>
<dbReference type="NCBIfam" id="NF001467">
    <property type="entry name" value="PRK00325.1-2"/>
    <property type="match status" value="1"/>
</dbReference>
<keyword evidence="6" id="KW-1185">Reference proteome</keyword>
<evidence type="ECO:0000256" key="2">
    <source>
        <dbReference type="ARBA" id="ARBA00023239"/>
    </source>
</evidence>
<evidence type="ECO:0000259" key="4">
    <source>
        <dbReference type="Pfam" id="PF05426"/>
    </source>
</evidence>
<keyword evidence="2 5" id="KW-0456">Lyase</keyword>
<protein>
    <submittedName>
        <fullName evidence="5">Poly(Beta-D-mannuronate) lyase</fullName>
        <ecNumber evidence="5">4.2.2.3</ecNumber>
    </submittedName>
</protein>
<evidence type="ECO:0000313" key="6">
    <source>
        <dbReference type="Proteomes" id="UP000030063"/>
    </source>
</evidence>
<evidence type="ECO:0000256" key="3">
    <source>
        <dbReference type="SAM" id="SignalP"/>
    </source>
</evidence>
<dbReference type="EMBL" id="AWSQ01000004">
    <property type="protein sequence ID" value="KFX69184.1"/>
    <property type="molecule type" value="Genomic_DNA"/>
</dbReference>
<dbReference type="SUPFAM" id="SSF48230">
    <property type="entry name" value="Chondroitin AC/alginate lyase"/>
    <property type="match status" value="1"/>
</dbReference>
<comment type="caution">
    <text evidence="5">The sequence shown here is derived from an EMBL/GenBank/DDBJ whole genome shotgun (WGS) entry which is preliminary data.</text>
</comment>
<evidence type="ECO:0000313" key="5">
    <source>
        <dbReference type="EMBL" id="KFX69184.1"/>
    </source>
</evidence>
<keyword evidence="1 3" id="KW-0732">Signal</keyword>